<evidence type="ECO:0008006" key="4">
    <source>
        <dbReference type="Google" id="ProtNLM"/>
    </source>
</evidence>
<evidence type="ECO:0000313" key="2">
    <source>
        <dbReference type="EMBL" id="NDV85509.1"/>
    </source>
</evidence>
<dbReference type="RefSeq" id="WP_163042229.1">
    <property type="nucleotide sequence ID" value="NZ_JAAAMJ010000001.1"/>
</dbReference>
<evidence type="ECO:0000256" key="1">
    <source>
        <dbReference type="SAM" id="MobiDB-lite"/>
    </source>
</evidence>
<dbReference type="InterPro" id="IPR008972">
    <property type="entry name" value="Cupredoxin"/>
</dbReference>
<dbReference type="SUPFAM" id="SSF49503">
    <property type="entry name" value="Cupredoxins"/>
    <property type="match status" value="1"/>
</dbReference>
<evidence type="ECO:0000313" key="3">
    <source>
        <dbReference type="Proteomes" id="UP000476332"/>
    </source>
</evidence>
<gene>
    <name evidence="2" type="ORF">GTW51_02230</name>
</gene>
<comment type="caution">
    <text evidence="2">The sequence shown here is derived from an EMBL/GenBank/DDBJ whole genome shotgun (WGS) entry which is preliminary data.</text>
</comment>
<protein>
    <recommendedName>
        <fullName evidence="4">Blue (type 1) copper domain-containing protein</fullName>
    </recommendedName>
</protein>
<sequence length="51" mass="5464">MVRFSNDDPLPHKIDVESPGKATGATFTEPGVVEALCGIHPSMSLRVEVVE</sequence>
<feature type="compositionally biased region" description="Basic and acidic residues" evidence="1">
    <location>
        <begin position="1"/>
        <end position="18"/>
    </location>
</feature>
<dbReference type="EMBL" id="JAAAMJ010000001">
    <property type="protein sequence ID" value="NDV85509.1"/>
    <property type="molecule type" value="Genomic_DNA"/>
</dbReference>
<proteinExistence type="predicted"/>
<name>A0A6L9MCI2_9HYPH</name>
<accession>A0A6L9MCI2</accession>
<reference evidence="2 3" key="1">
    <citation type="submission" date="2020-01" db="EMBL/GenBank/DDBJ databases">
        <title>Genomes of bacteria type strains.</title>
        <authorList>
            <person name="Chen J."/>
            <person name="Zhu S."/>
            <person name="Chen J."/>
        </authorList>
    </citation>
    <scope>NUCLEOTIDE SEQUENCE [LARGE SCALE GENOMIC DNA]</scope>
    <source>
        <strain evidence="2 3">KCTC 52919</strain>
    </source>
</reference>
<dbReference type="AlphaFoldDB" id="A0A6L9MCI2"/>
<dbReference type="Proteomes" id="UP000476332">
    <property type="component" value="Unassembled WGS sequence"/>
</dbReference>
<feature type="region of interest" description="Disordered" evidence="1">
    <location>
        <begin position="1"/>
        <end position="25"/>
    </location>
</feature>
<keyword evidence="3" id="KW-1185">Reference proteome</keyword>
<organism evidence="2 3">
    <name type="scientific">Aurantimonas aggregata</name>
    <dbReference type="NCBI Taxonomy" id="2047720"/>
    <lineage>
        <taxon>Bacteria</taxon>
        <taxon>Pseudomonadati</taxon>
        <taxon>Pseudomonadota</taxon>
        <taxon>Alphaproteobacteria</taxon>
        <taxon>Hyphomicrobiales</taxon>
        <taxon>Aurantimonadaceae</taxon>
        <taxon>Aurantimonas</taxon>
    </lineage>
</organism>